<keyword evidence="1" id="KW-0472">Membrane</keyword>
<reference evidence="2 3" key="1">
    <citation type="journal article" date="2019" name="Int. J. Syst. Evol. Microbiol.">
        <title>The Global Catalogue of Microorganisms (GCM) 10K type strain sequencing project: providing services to taxonomists for standard genome sequencing and annotation.</title>
        <authorList>
            <consortium name="The Broad Institute Genomics Platform"/>
            <consortium name="The Broad Institute Genome Sequencing Center for Infectious Disease"/>
            <person name="Wu L."/>
            <person name="Ma J."/>
        </authorList>
    </citation>
    <scope>NUCLEOTIDE SEQUENCE [LARGE SCALE GENOMIC DNA]</scope>
    <source>
        <strain evidence="2 3">JCM 10425</strain>
    </source>
</reference>
<sequence>MLGSGVNAGLRSLPYDWPPTDSFALQLTLAVGTPGLVLVLTTLVYVAVLWRSCRPPKRGFALGRYGGQPAFAAPMSPLYVGGTCVTQLCVVGLYAPIPRPGSNDWSDPSLRVMIVLVAVMAGLLLVLSIAMLFRPPHLRITANGLVVSTLGSRVIPWDALAYGGPTGNEVRRGALWLQARGGTLGLGGPHVRDLHGRLPLPGFYWFRLKLGATLVDPVFLADALRTYRDDVPRRSAIGTAEELASLLAPARDALAGRP</sequence>
<dbReference type="EMBL" id="BAAAGX010000043">
    <property type="protein sequence ID" value="GAA0280956.1"/>
    <property type="molecule type" value="Genomic_DNA"/>
</dbReference>
<evidence type="ECO:0000313" key="3">
    <source>
        <dbReference type="Proteomes" id="UP001500967"/>
    </source>
</evidence>
<keyword evidence="3" id="KW-1185">Reference proteome</keyword>
<dbReference type="Proteomes" id="UP001500967">
    <property type="component" value="Unassembled WGS sequence"/>
</dbReference>
<evidence type="ECO:0008006" key="4">
    <source>
        <dbReference type="Google" id="ProtNLM"/>
    </source>
</evidence>
<name>A0ABN0V8L2_9ACTN</name>
<comment type="caution">
    <text evidence="2">The sequence shown here is derived from an EMBL/GenBank/DDBJ whole genome shotgun (WGS) entry which is preliminary data.</text>
</comment>
<proteinExistence type="predicted"/>
<evidence type="ECO:0000256" key="1">
    <source>
        <dbReference type="SAM" id="Phobius"/>
    </source>
</evidence>
<feature type="transmembrane region" description="Helical" evidence="1">
    <location>
        <begin position="71"/>
        <end position="97"/>
    </location>
</feature>
<keyword evidence="1" id="KW-0812">Transmembrane</keyword>
<keyword evidence="1" id="KW-1133">Transmembrane helix</keyword>
<protein>
    <recommendedName>
        <fullName evidence="4">PH domain-containing protein</fullName>
    </recommendedName>
</protein>
<organism evidence="2 3">
    <name type="scientific">Cryptosporangium japonicum</name>
    <dbReference type="NCBI Taxonomy" id="80872"/>
    <lineage>
        <taxon>Bacteria</taxon>
        <taxon>Bacillati</taxon>
        <taxon>Actinomycetota</taxon>
        <taxon>Actinomycetes</taxon>
        <taxon>Cryptosporangiales</taxon>
        <taxon>Cryptosporangiaceae</taxon>
        <taxon>Cryptosporangium</taxon>
    </lineage>
</organism>
<gene>
    <name evidence="2" type="ORF">GCM10009539_81090</name>
</gene>
<feature type="transmembrane region" description="Helical" evidence="1">
    <location>
        <begin position="109"/>
        <end position="133"/>
    </location>
</feature>
<evidence type="ECO:0000313" key="2">
    <source>
        <dbReference type="EMBL" id="GAA0280956.1"/>
    </source>
</evidence>
<feature type="transmembrane region" description="Helical" evidence="1">
    <location>
        <begin position="23"/>
        <end position="50"/>
    </location>
</feature>
<accession>A0ABN0V8L2</accession>